<reference evidence="3" key="1">
    <citation type="submission" date="2022-07" db="EMBL/GenBank/DDBJ databases">
        <title>Phylogenomic reconstructions and comparative analyses of Kickxellomycotina fungi.</title>
        <authorList>
            <person name="Reynolds N.K."/>
            <person name="Stajich J.E."/>
            <person name="Barry K."/>
            <person name="Grigoriev I.V."/>
            <person name="Crous P."/>
            <person name="Smith M.E."/>
        </authorList>
    </citation>
    <scope>NUCLEOTIDE SEQUENCE</scope>
    <source>
        <strain evidence="3">NBRC 105413</strain>
    </source>
</reference>
<organism evidence="3 4">
    <name type="scientific">Coemansia asiatica</name>
    <dbReference type="NCBI Taxonomy" id="1052880"/>
    <lineage>
        <taxon>Eukaryota</taxon>
        <taxon>Fungi</taxon>
        <taxon>Fungi incertae sedis</taxon>
        <taxon>Zoopagomycota</taxon>
        <taxon>Kickxellomycotina</taxon>
        <taxon>Kickxellomycetes</taxon>
        <taxon>Kickxellales</taxon>
        <taxon>Kickxellaceae</taxon>
        <taxon>Coemansia</taxon>
    </lineage>
</organism>
<dbReference type="Pfam" id="PF00071">
    <property type="entry name" value="Ras"/>
    <property type="match status" value="1"/>
</dbReference>
<dbReference type="SUPFAM" id="SSF52540">
    <property type="entry name" value="P-loop containing nucleoside triphosphate hydrolases"/>
    <property type="match status" value="1"/>
</dbReference>
<dbReference type="PROSITE" id="PS51420">
    <property type="entry name" value="RHO"/>
    <property type="match status" value="1"/>
</dbReference>
<dbReference type="PROSITE" id="PS51421">
    <property type="entry name" value="RAS"/>
    <property type="match status" value="1"/>
</dbReference>
<dbReference type="PRINTS" id="PR00449">
    <property type="entry name" value="RASTRNSFRMNG"/>
</dbReference>
<evidence type="ECO:0000313" key="4">
    <source>
        <dbReference type="Proteomes" id="UP001145021"/>
    </source>
</evidence>
<evidence type="ECO:0000313" key="3">
    <source>
        <dbReference type="EMBL" id="KAJ1645105.1"/>
    </source>
</evidence>
<dbReference type="EMBL" id="JANBOH010000124">
    <property type="protein sequence ID" value="KAJ1645105.1"/>
    <property type="molecule type" value="Genomic_DNA"/>
</dbReference>
<gene>
    <name evidence="3" type="primary">YPT52</name>
    <name evidence="3" type="ORF">LPJ64_003288</name>
</gene>
<dbReference type="SMART" id="SM00174">
    <property type="entry name" value="RHO"/>
    <property type="match status" value="1"/>
</dbReference>
<dbReference type="GO" id="GO:0003924">
    <property type="term" value="F:GTPase activity"/>
    <property type="evidence" value="ECO:0007669"/>
    <property type="project" value="InterPro"/>
</dbReference>
<dbReference type="CDD" id="cd01860">
    <property type="entry name" value="Rab5_related"/>
    <property type="match status" value="1"/>
</dbReference>
<sequence length="218" mass="23407">MSSSQSPETVASRSGAKPKTFTFKVVLLGESAVGKSSLVTRFARNQFDQYKESTIGAAFVTKEVPLDSNAIANLHIWDTAGQERYKSLAPMYYRNAAAAIVVYDITQAESFGKAKSWVQELKRQAGSAIVIALAGNKTDLSNRRTVSREEGSSYAESLGLLFFETSAQSGENVEELFSELAKKIPRSAEPARNSGPPAVNIAPSANSNNKNAQGDCAC</sequence>
<dbReference type="AlphaFoldDB" id="A0A9W7XLE4"/>
<evidence type="ECO:0000256" key="2">
    <source>
        <dbReference type="SAM" id="MobiDB-lite"/>
    </source>
</evidence>
<keyword evidence="1" id="KW-0547">Nucleotide-binding</keyword>
<dbReference type="Gene3D" id="3.40.50.300">
    <property type="entry name" value="P-loop containing nucleotide triphosphate hydrolases"/>
    <property type="match status" value="1"/>
</dbReference>
<feature type="compositionally biased region" description="Polar residues" evidence="2">
    <location>
        <begin position="203"/>
        <end position="212"/>
    </location>
</feature>
<dbReference type="InterPro" id="IPR005225">
    <property type="entry name" value="Small_GTP-bd"/>
</dbReference>
<protein>
    <submittedName>
        <fullName evidence="3">GTP-binding protein of the rab/ypt</fullName>
    </submittedName>
</protein>
<dbReference type="PROSITE" id="PS51419">
    <property type="entry name" value="RAB"/>
    <property type="match status" value="1"/>
</dbReference>
<proteinExistence type="predicted"/>
<dbReference type="PANTHER" id="PTHR47978">
    <property type="match status" value="1"/>
</dbReference>
<dbReference type="SMART" id="SM00176">
    <property type="entry name" value="RAN"/>
    <property type="match status" value="1"/>
</dbReference>
<accession>A0A9W7XLE4</accession>
<name>A0A9W7XLE4_9FUNG</name>
<comment type="caution">
    <text evidence="3">The sequence shown here is derived from an EMBL/GenBank/DDBJ whole genome shotgun (WGS) entry which is preliminary data.</text>
</comment>
<dbReference type="FunFam" id="3.40.50.300:FF:000823">
    <property type="entry name" value="Small GTPase RAB, putative"/>
    <property type="match status" value="1"/>
</dbReference>
<dbReference type="SMART" id="SM00173">
    <property type="entry name" value="RAS"/>
    <property type="match status" value="1"/>
</dbReference>
<keyword evidence="4" id="KW-1185">Reference proteome</keyword>
<dbReference type="Proteomes" id="UP001145021">
    <property type="component" value="Unassembled WGS sequence"/>
</dbReference>
<dbReference type="InterPro" id="IPR027417">
    <property type="entry name" value="P-loop_NTPase"/>
</dbReference>
<dbReference type="GO" id="GO:0005525">
    <property type="term" value="F:GTP binding"/>
    <property type="evidence" value="ECO:0007669"/>
    <property type="project" value="InterPro"/>
</dbReference>
<dbReference type="NCBIfam" id="TIGR00231">
    <property type="entry name" value="small_GTP"/>
    <property type="match status" value="1"/>
</dbReference>
<dbReference type="SMART" id="SM00175">
    <property type="entry name" value="RAB"/>
    <property type="match status" value="1"/>
</dbReference>
<evidence type="ECO:0000256" key="1">
    <source>
        <dbReference type="ARBA" id="ARBA00022741"/>
    </source>
</evidence>
<dbReference type="InterPro" id="IPR001806">
    <property type="entry name" value="Small_GTPase"/>
</dbReference>
<feature type="region of interest" description="Disordered" evidence="2">
    <location>
        <begin position="186"/>
        <end position="218"/>
    </location>
</feature>